<evidence type="ECO:0000259" key="5">
    <source>
        <dbReference type="PROSITE" id="PS50090"/>
    </source>
</evidence>
<dbReference type="PROSITE" id="PS50090">
    <property type="entry name" value="MYB_LIKE"/>
    <property type="match status" value="1"/>
</dbReference>
<evidence type="ECO:0000256" key="4">
    <source>
        <dbReference type="ARBA" id="ARBA00023242"/>
    </source>
</evidence>
<dbReference type="Gramene" id="TraesROB_scaffold_025519_01G000500.1">
    <property type="protein sequence ID" value="TraesROB_scaffold_025519_01G000500.1"/>
    <property type="gene ID" value="TraesROB_scaffold_025519_01G000500"/>
</dbReference>
<keyword evidence="4" id="KW-0539">Nucleus</keyword>
<protein>
    <submittedName>
        <fullName evidence="7">Uncharacterized protein</fullName>
    </submittedName>
</protein>
<evidence type="ECO:0000313" key="7">
    <source>
        <dbReference type="EnsemblPlants" id="TraesCS6D02G253300.1"/>
    </source>
</evidence>
<dbReference type="SMART" id="SM00717">
    <property type="entry name" value="SANT"/>
    <property type="match status" value="1"/>
</dbReference>
<keyword evidence="2" id="KW-0805">Transcription regulation</keyword>
<dbReference type="InterPro" id="IPR001005">
    <property type="entry name" value="SANT/Myb"/>
</dbReference>
<dbReference type="FunFam" id="1.10.10.60:FF:000154">
    <property type="entry name" value="Transcription factor SRM1"/>
    <property type="match status" value="1"/>
</dbReference>
<dbReference type="Proteomes" id="UP000019116">
    <property type="component" value="Chromosome 6D"/>
</dbReference>
<sequence length="107" mass="12040">MSSSWTAKQNKIFETALATYDEDTPDRWQKVARAVGDGKSVDEVKRHYEELLKDLHHIEYAGGRRGSLYNISGASSSNGNSWGSANEDHRINRSMLKFQTPGNLTRP</sequence>
<dbReference type="PROSITE" id="PS51293">
    <property type="entry name" value="SANT"/>
    <property type="match status" value="1"/>
</dbReference>
<dbReference type="Gramene" id="TraesWEE_scaffold_030569_01G000500.1">
    <property type="protein sequence ID" value="TraesWEE_scaffold_030569_01G000500.1"/>
    <property type="gene ID" value="TraesWEE_scaffold_030569_01G000500"/>
</dbReference>
<dbReference type="PaxDb" id="4565-Traes_6BL_0644187E5.1"/>
<dbReference type="InterPro" id="IPR009057">
    <property type="entry name" value="Homeodomain-like_sf"/>
</dbReference>
<evidence type="ECO:0000256" key="2">
    <source>
        <dbReference type="ARBA" id="ARBA00023015"/>
    </source>
</evidence>
<proteinExistence type="predicted"/>
<keyword evidence="8" id="KW-1185">Reference proteome</keyword>
<evidence type="ECO:0000313" key="8">
    <source>
        <dbReference type="Proteomes" id="UP000019116"/>
    </source>
</evidence>
<dbReference type="Gramene" id="TraesCLE_scaffold_036091_01G000500.1">
    <property type="protein sequence ID" value="TraesCLE_scaffold_036091_01G000500.1"/>
    <property type="gene ID" value="TraesCLE_scaffold_036091_01G000500"/>
</dbReference>
<reference evidence="7" key="1">
    <citation type="submission" date="2018-08" db="EMBL/GenBank/DDBJ databases">
        <authorList>
            <person name="Rossello M."/>
        </authorList>
    </citation>
    <scope>NUCLEOTIDE SEQUENCE [LARGE SCALE GENOMIC DNA]</scope>
    <source>
        <strain evidence="7">cv. Chinese Spring</strain>
    </source>
</reference>
<dbReference type="InterPro" id="IPR044636">
    <property type="entry name" value="RADIALIS-like"/>
</dbReference>
<dbReference type="Gramene" id="TraesCS6D02G253300.1">
    <property type="protein sequence ID" value="TraesCS6D02G253300.1"/>
    <property type="gene ID" value="TraesCS6D02G253300"/>
</dbReference>
<evidence type="ECO:0000256" key="1">
    <source>
        <dbReference type="ARBA" id="ARBA00004123"/>
    </source>
</evidence>
<reference evidence="7" key="2">
    <citation type="submission" date="2018-10" db="UniProtKB">
        <authorList>
            <consortium name="EnsemblPlants"/>
        </authorList>
    </citation>
    <scope>IDENTIFICATION</scope>
</reference>
<dbReference type="GO" id="GO:0003700">
    <property type="term" value="F:DNA-binding transcription factor activity"/>
    <property type="evidence" value="ECO:0007669"/>
    <property type="project" value="InterPro"/>
</dbReference>
<dbReference type="SMR" id="A0A3B6QJV5"/>
<evidence type="ECO:0000259" key="6">
    <source>
        <dbReference type="PROSITE" id="PS51293"/>
    </source>
</evidence>
<dbReference type="STRING" id="4565.A0A3B6QJV5"/>
<dbReference type="Gramene" id="TraesCAD_scaffold_036326_01G000100.1">
    <property type="protein sequence ID" value="TraesCAD_scaffold_036326_01G000100.1"/>
    <property type="gene ID" value="TraesCAD_scaffold_036326_01G000100"/>
</dbReference>
<dbReference type="EnsemblPlants" id="TraesCS6D02G253300.1">
    <property type="protein sequence ID" value="TraesCS6D02G253300.1"/>
    <property type="gene ID" value="TraesCS6D02G253300"/>
</dbReference>
<feature type="domain" description="SANT" evidence="6">
    <location>
        <begin position="1"/>
        <end position="56"/>
    </location>
</feature>
<name>A0A3B6QJV5_WHEAT</name>
<dbReference type="Gene3D" id="1.10.10.60">
    <property type="entry name" value="Homeodomain-like"/>
    <property type="match status" value="1"/>
</dbReference>
<dbReference type="AlphaFoldDB" id="A0A3B6QJV5"/>
<dbReference type="InterPro" id="IPR017884">
    <property type="entry name" value="SANT_dom"/>
</dbReference>
<dbReference type="PANTHER" id="PTHR43952:SF61">
    <property type="entry name" value="OS12G0522516 PROTEIN"/>
    <property type="match status" value="1"/>
</dbReference>
<dbReference type="SUPFAM" id="SSF46689">
    <property type="entry name" value="Homeodomain-like"/>
    <property type="match status" value="1"/>
</dbReference>
<dbReference type="PANTHER" id="PTHR43952">
    <property type="entry name" value="MYB FAMILY TRANSCRIPTION FACTOR-RELATED"/>
    <property type="match status" value="1"/>
</dbReference>
<comment type="subcellular location">
    <subcellularLocation>
        <location evidence="1">Nucleus</location>
    </subcellularLocation>
</comment>
<dbReference type="Pfam" id="PF23082">
    <property type="entry name" value="Myb_DNA-binding_2"/>
    <property type="match status" value="1"/>
</dbReference>
<dbReference type="OrthoDB" id="118550at2759"/>
<organism evidence="7">
    <name type="scientific">Triticum aestivum</name>
    <name type="common">Wheat</name>
    <dbReference type="NCBI Taxonomy" id="4565"/>
    <lineage>
        <taxon>Eukaryota</taxon>
        <taxon>Viridiplantae</taxon>
        <taxon>Streptophyta</taxon>
        <taxon>Embryophyta</taxon>
        <taxon>Tracheophyta</taxon>
        <taxon>Spermatophyta</taxon>
        <taxon>Magnoliopsida</taxon>
        <taxon>Liliopsida</taxon>
        <taxon>Poales</taxon>
        <taxon>Poaceae</taxon>
        <taxon>BOP clade</taxon>
        <taxon>Pooideae</taxon>
        <taxon>Triticodae</taxon>
        <taxon>Triticeae</taxon>
        <taxon>Triticinae</taxon>
        <taxon>Triticum</taxon>
    </lineage>
</organism>
<dbReference type="Gramene" id="TraesCS6D03G0611300.1">
    <property type="protein sequence ID" value="TraesCS6D03G0611300.1.CDS"/>
    <property type="gene ID" value="TraesCS6D03G0611300"/>
</dbReference>
<dbReference type="GO" id="GO:0005634">
    <property type="term" value="C:nucleus"/>
    <property type="evidence" value="ECO:0007669"/>
    <property type="project" value="UniProtKB-SubCell"/>
</dbReference>
<feature type="domain" description="Myb-like" evidence="5">
    <location>
        <begin position="1"/>
        <end position="52"/>
    </location>
</feature>
<accession>A0A3B6QJV5</accession>
<keyword evidence="3" id="KW-0804">Transcription</keyword>
<evidence type="ECO:0000256" key="3">
    <source>
        <dbReference type="ARBA" id="ARBA00023163"/>
    </source>
</evidence>